<dbReference type="PANTHER" id="PTHR40636">
    <property type="entry name" value="CSBD-LIKE DOMAIN-CONTAINING PROTEIN"/>
    <property type="match status" value="1"/>
</dbReference>
<evidence type="ECO:0000256" key="1">
    <source>
        <dbReference type="SAM" id="MobiDB-lite"/>
    </source>
</evidence>
<protein>
    <submittedName>
        <fullName evidence="2">Uncharacterized protein</fullName>
    </submittedName>
</protein>
<dbReference type="EMBL" id="MU854393">
    <property type="protein sequence ID" value="KAK4039729.1"/>
    <property type="molecule type" value="Genomic_DNA"/>
</dbReference>
<proteinExistence type="predicted"/>
<dbReference type="Proteomes" id="UP001303115">
    <property type="component" value="Unassembled WGS sequence"/>
</dbReference>
<keyword evidence="3" id="KW-1185">Reference proteome</keyword>
<feature type="compositionally biased region" description="Low complexity" evidence="1">
    <location>
        <begin position="1"/>
        <end position="16"/>
    </location>
</feature>
<dbReference type="AlphaFoldDB" id="A0AAN6PEX6"/>
<organism evidence="2 3">
    <name type="scientific">Parachaetomium inaequale</name>
    <dbReference type="NCBI Taxonomy" id="2588326"/>
    <lineage>
        <taxon>Eukaryota</taxon>
        <taxon>Fungi</taxon>
        <taxon>Dikarya</taxon>
        <taxon>Ascomycota</taxon>
        <taxon>Pezizomycotina</taxon>
        <taxon>Sordariomycetes</taxon>
        <taxon>Sordariomycetidae</taxon>
        <taxon>Sordariales</taxon>
        <taxon>Chaetomiaceae</taxon>
        <taxon>Parachaetomium</taxon>
    </lineage>
</organism>
<comment type="caution">
    <text evidence="2">The sequence shown here is derived from an EMBL/GenBank/DDBJ whole genome shotgun (WGS) entry which is preliminary data.</text>
</comment>
<feature type="region of interest" description="Disordered" evidence="1">
    <location>
        <begin position="1"/>
        <end position="27"/>
    </location>
</feature>
<reference evidence="3" key="1">
    <citation type="journal article" date="2023" name="Mol. Phylogenet. Evol.">
        <title>Genome-scale phylogeny and comparative genomics of the fungal order Sordariales.</title>
        <authorList>
            <person name="Hensen N."/>
            <person name="Bonometti L."/>
            <person name="Westerberg I."/>
            <person name="Brannstrom I.O."/>
            <person name="Guillou S."/>
            <person name="Cros-Aarteil S."/>
            <person name="Calhoun S."/>
            <person name="Haridas S."/>
            <person name="Kuo A."/>
            <person name="Mondo S."/>
            <person name="Pangilinan J."/>
            <person name="Riley R."/>
            <person name="LaButti K."/>
            <person name="Andreopoulos B."/>
            <person name="Lipzen A."/>
            <person name="Chen C."/>
            <person name="Yan M."/>
            <person name="Daum C."/>
            <person name="Ng V."/>
            <person name="Clum A."/>
            <person name="Steindorff A."/>
            <person name="Ohm R.A."/>
            <person name="Martin F."/>
            <person name="Silar P."/>
            <person name="Natvig D.O."/>
            <person name="Lalanne C."/>
            <person name="Gautier V."/>
            <person name="Ament-Velasquez S.L."/>
            <person name="Kruys A."/>
            <person name="Hutchinson M.I."/>
            <person name="Powell A.J."/>
            <person name="Barry K."/>
            <person name="Miller A.N."/>
            <person name="Grigoriev I.V."/>
            <person name="Debuchy R."/>
            <person name="Gladieux P."/>
            <person name="Hiltunen Thoren M."/>
            <person name="Johannesson H."/>
        </authorList>
    </citation>
    <scope>NUCLEOTIDE SEQUENCE [LARGE SCALE GENOMIC DNA]</scope>
    <source>
        <strain evidence="3">CBS 284.82</strain>
    </source>
</reference>
<gene>
    <name evidence="2" type="ORF">C8A01DRAFT_36264</name>
</gene>
<evidence type="ECO:0000313" key="3">
    <source>
        <dbReference type="Proteomes" id="UP001303115"/>
    </source>
</evidence>
<dbReference type="PANTHER" id="PTHR40636:SF1">
    <property type="entry name" value="CSBD-LIKE DOMAIN-CONTAINING PROTEIN"/>
    <property type="match status" value="1"/>
</dbReference>
<evidence type="ECO:0000313" key="2">
    <source>
        <dbReference type="EMBL" id="KAK4039729.1"/>
    </source>
</evidence>
<sequence length="109" mass="10749">MSNPFDTKTNKNLNTTHNKDTDTNIQSTITGAAKGTTSMLGNATAGLANTAGGVVGAATRGLGETVTSTTGQAGKPVGDAVTNLGAGVEGAARETAEGVKKAGEWRGAE</sequence>
<name>A0AAN6PEX6_9PEZI</name>
<accession>A0AAN6PEX6</accession>